<comment type="caution">
    <text evidence="2">The sequence shown here is derived from an EMBL/GenBank/DDBJ whole genome shotgun (WGS) entry which is preliminary data.</text>
</comment>
<dbReference type="AlphaFoldDB" id="D4E4F0"/>
<dbReference type="Pfam" id="PF04449">
    <property type="entry name" value="Fimbrial_CS1"/>
    <property type="match status" value="1"/>
</dbReference>
<dbReference type="EMBL" id="ADBY01000048">
    <property type="protein sequence ID" value="EFE95359.1"/>
    <property type="molecule type" value="Genomic_DNA"/>
</dbReference>
<sequence length="183" mass="19101">MLLPGQLNNLEKFKMMNLKKIGLAASLLACGFAANADTPQVDFTVEAVIPDNSFYVTPVNGWNAQSQKMRWDEPSMSVVEADPGKQLKMKNTAGGIKAYLNGAPTLTSGAGTDAIPLTVSLAGKTLPVTSATAVELYNSTAAATEQTATMAISQSSTLSARPAAGNYMGPVTMIFDTVPVVTP</sequence>
<dbReference type="GO" id="GO:0009289">
    <property type="term" value="C:pilus"/>
    <property type="evidence" value="ECO:0007669"/>
    <property type="project" value="InterPro"/>
</dbReference>
<feature type="chain" id="PRO_5003055996" description="CS1 type fimbrial major subunit" evidence="1">
    <location>
        <begin position="37"/>
        <end position="183"/>
    </location>
</feature>
<name>D4E4F0_SEROD</name>
<accession>D4E4F0</accession>
<protein>
    <recommendedName>
        <fullName evidence="4">CS1 type fimbrial major subunit</fullName>
    </recommendedName>
</protein>
<gene>
    <name evidence="2" type="ORF">HMPREF0758_3050</name>
</gene>
<dbReference type="Proteomes" id="UP000005723">
    <property type="component" value="Unassembled WGS sequence"/>
</dbReference>
<evidence type="ECO:0000256" key="1">
    <source>
        <dbReference type="SAM" id="SignalP"/>
    </source>
</evidence>
<dbReference type="HOGENOM" id="CLU_130871_0_0_6"/>
<dbReference type="InterPro" id="IPR007540">
    <property type="entry name" value="Fimbrial_CS1-type"/>
</dbReference>
<keyword evidence="3" id="KW-1185">Reference proteome</keyword>
<keyword evidence="1" id="KW-0732">Signal</keyword>
<organism evidence="2 3">
    <name type="scientific">Serratia odorifera DSM 4582</name>
    <dbReference type="NCBI Taxonomy" id="667129"/>
    <lineage>
        <taxon>Bacteria</taxon>
        <taxon>Pseudomonadati</taxon>
        <taxon>Pseudomonadota</taxon>
        <taxon>Gammaproteobacteria</taxon>
        <taxon>Enterobacterales</taxon>
        <taxon>Yersiniaceae</taxon>
        <taxon>Serratia</taxon>
    </lineage>
</organism>
<feature type="signal peptide" evidence="1">
    <location>
        <begin position="1"/>
        <end position="36"/>
    </location>
</feature>
<evidence type="ECO:0008006" key="4">
    <source>
        <dbReference type="Google" id="ProtNLM"/>
    </source>
</evidence>
<dbReference type="STRING" id="667129.HMPREF0758_3050"/>
<evidence type="ECO:0000313" key="2">
    <source>
        <dbReference type="EMBL" id="EFE95359.1"/>
    </source>
</evidence>
<evidence type="ECO:0000313" key="3">
    <source>
        <dbReference type="Proteomes" id="UP000005723"/>
    </source>
</evidence>
<proteinExistence type="predicted"/>
<dbReference type="Gene3D" id="2.60.40.2040">
    <property type="entry name" value="CFA/I fimbrial subunit E, pilin domain"/>
    <property type="match status" value="1"/>
</dbReference>
<reference evidence="2 3" key="1">
    <citation type="submission" date="2010-01" db="EMBL/GenBank/DDBJ databases">
        <authorList>
            <person name="Muzny D."/>
            <person name="Qin X."/>
            <person name="Deng J."/>
            <person name="Jiang H."/>
            <person name="Liu Y."/>
            <person name="Qu J."/>
            <person name="Song X.-Z."/>
            <person name="Zhang L."/>
            <person name="Thornton R."/>
            <person name="Coyle M."/>
            <person name="Francisco L."/>
            <person name="Jackson L."/>
            <person name="Javaid M."/>
            <person name="Korchina V."/>
            <person name="Kovar C."/>
            <person name="Mata R."/>
            <person name="Mathew T."/>
            <person name="Ngo R."/>
            <person name="Nguyen L."/>
            <person name="Nguyen N."/>
            <person name="Okwuonu G."/>
            <person name="Ongeri F."/>
            <person name="Pham C."/>
            <person name="Simmons D."/>
            <person name="Wilczek-Boney K."/>
            <person name="Hale W."/>
            <person name="Jakkamsetti A."/>
            <person name="Pham P."/>
            <person name="Ruth R."/>
            <person name="San Lucas F."/>
            <person name="Warren J."/>
            <person name="Zhang J."/>
            <person name="Zhao Z."/>
            <person name="Zhou C."/>
            <person name="Zhu D."/>
            <person name="Lee S."/>
            <person name="Bess C."/>
            <person name="Blankenburg K."/>
            <person name="Forbes L."/>
            <person name="Fu Q."/>
            <person name="Gubbala S."/>
            <person name="Hirani K."/>
            <person name="Jayaseelan J.C."/>
            <person name="Lara F."/>
            <person name="Munidasa M."/>
            <person name="Palculict T."/>
            <person name="Patil S."/>
            <person name="Pu L.-L."/>
            <person name="Saada N."/>
            <person name="Tang L."/>
            <person name="Weissenberger G."/>
            <person name="Zhu Y."/>
            <person name="Hemphill L."/>
            <person name="Shang Y."/>
            <person name="Youmans B."/>
            <person name="Ayvaz T."/>
            <person name="Ross M."/>
            <person name="Santibanez J."/>
            <person name="Aqrawi P."/>
            <person name="Gross S."/>
            <person name="Joshi V."/>
            <person name="Fowler G."/>
            <person name="Nazareth L."/>
            <person name="Reid J."/>
            <person name="Worley K."/>
            <person name="Petrosino J."/>
            <person name="Highlander S."/>
            <person name="Gibbs R."/>
        </authorList>
    </citation>
    <scope>NUCLEOTIDE SEQUENCE [LARGE SCALE GENOMIC DNA]</scope>
    <source>
        <strain evidence="2 3">DSM 4582</strain>
    </source>
</reference>